<proteinExistence type="predicted"/>
<dbReference type="Proteomes" id="UP000410492">
    <property type="component" value="Unassembled WGS sequence"/>
</dbReference>
<evidence type="ECO:0000313" key="2">
    <source>
        <dbReference type="EMBL" id="VEN48593.1"/>
    </source>
</evidence>
<organism evidence="2 3">
    <name type="scientific">Callosobruchus maculatus</name>
    <name type="common">Southern cowpea weevil</name>
    <name type="synonym">Pulse bruchid</name>
    <dbReference type="NCBI Taxonomy" id="64391"/>
    <lineage>
        <taxon>Eukaryota</taxon>
        <taxon>Metazoa</taxon>
        <taxon>Ecdysozoa</taxon>
        <taxon>Arthropoda</taxon>
        <taxon>Hexapoda</taxon>
        <taxon>Insecta</taxon>
        <taxon>Pterygota</taxon>
        <taxon>Neoptera</taxon>
        <taxon>Endopterygota</taxon>
        <taxon>Coleoptera</taxon>
        <taxon>Polyphaga</taxon>
        <taxon>Cucujiformia</taxon>
        <taxon>Chrysomeloidea</taxon>
        <taxon>Chrysomelidae</taxon>
        <taxon>Bruchinae</taxon>
        <taxon>Bruchini</taxon>
        <taxon>Callosobruchus</taxon>
    </lineage>
</organism>
<accession>A0A653CKZ0</accession>
<dbReference type="GO" id="GO:0043328">
    <property type="term" value="P:protein transport to vacuole involved in ubiquitin-dependent protein catabolic process via the multivesicular body sorting pathway"/>
    <property type="evidence" value="ECO:0007669"/>
    <property type="project" value="TreeGrafter"/>
</dbReference>
<sequence>MEAAPRLPMISFDLKVSTKITQFSPQLKQYIAAFYNEDPDTYTTEIRSLELLRSSAVRPTVDVTGVQTLKKYYCQLHFLKSRENNSCNDIRMELMVIMFNIGALHSYLGANESRSNPDGMRLACTHFQCAAWAFQCVKEKYHQFVDYIAPIEFVHFYQQVCLAQAQECILEKSMLDNRKATIVGKSLLKLIKILYF</sequence>
<dbReference type="SMART" id="SM01041">
    <property type="entry name" value="BRO1"/>
    <property type="match status" value="1"/>
</dbReference>
<evidence type="ECO:0000313" key="3">
    <source>
        <dbReference type="Proteomes" id="UP000410492"/>
    </source>
</evidence>
<dbReference type="PANTHER" id="PTHR23030">
    <property type="entry name" value="PCD6 INTERACTING PROTEIN-RELATED"/>
    <property type="match status" value="1"/>
</dbReference>
<name>A0A653CKZ0_CALMS</name>
<feature type="domain" description="BRO1" evidence="1">
    <location>
        <begin position="8"/>
        <end position="196"/>
    </location>
</feature>
<dbReference type="EMBL" id="CAACVG010008118">
    <property type="protein sequence ID" value="VEN48593.1"/>
    <property type="molecule type" value="Genomic_DNA"/>
</dbReference>
<dbReference type="PANTHER" id="PTHR23030:SF30">
    <property type="entry name" value="TYROSINE-PROTEIN PHOSPHATASE NON-RECEPTOR TYPE 23"/>
    <property type="match status" value="1"/>
</dbReference>
<dbReference type="GO" id="GO:0005768">
    <property type="term" value="C:endosome"/>
    <property type="evidence" value="ECO:0007669"/>
    <property type="project" value="TreeGrafter"/>
</dbReference>
<gene>
    <name evidence="2" type="ORF">CALMAC_LOCUS9984</name>
</gene>
<evidence type="ECO:0000259" key="1">
    <source>
        <dbReference type="PROSITE" id="PS51180"/>
    </source>
</evidence>
<dbReference type="Pfam" id="PF03097">
    <property type="entry name" value="BRO1"/>
    <property type="match status" value="2"/>
</dbReference>
<dbReference type="GO" id="GO:0032456">
    <property type="term" value="P:endocytic recycling"/>
    <property type="evidence" value="ECO:0007669"/>
    <property type="project" value="TreeGrafter"/>
</dbReference>
<dbReference type="OrthoDB" id="10266451at2759"/>
<dbReference type="PROSITE" id="PS51180">
    <property type="entry name" value="BRO1"/>
    <property type="match status" value="1"/>
</dbReference>
<keyword evidence="3" id="KW-1185">Reference proteome</keyword>
<dbReference type="InterPro" id="IPR038499">
    <property type="entry name" value="BRO1_sf"/>
</dbReference>
<dbReference type="InterPro" id="IPR004328">
    <property type="entry name" value="BRO1_dom"/>
</dbReference>
<protein>
    <recommendedName>
        <fullName evidence="1">BRO1 domain-containing protein</fullName>
    </recommendedName>
</protein>
<dbReference type="AlphaFoldDB" id="A0A653CKZ0"/>
<reference evidence="2 3" key="1">
    <citation type="submission" date="2019-01" db="EMBL/GenBank/DDBJ databases">
        <authorList>
            <person name="Sayadi A."/>
        </authorList>
    </citation>
    <scope>NUCLEOTIDE SEQUENCE [LARGE SCALE GENOMIC DNA]</scope>
</reference>
<dbReference type="GO" id="GO:0045022">
    <property type="term" value="P:early endosome to late endosome transport"/>
    <property type="evidence" value="ECO:0007669"/>
    <property type="project" value="TreeGrafter"/>
</dbReference>
<dbReference type="Gene3D" id="1.25.40.280">
    <property type="entry name" value="alix/aip1 like domains"/>
    <property type="match status" value="1"/>
</dbReference>